<protein>
    <recommendedName>
        <fullName evidence="2">LicD/FKTN/FKRP nucleotidyltransferase domain-containing protein</fullName>
    </recommendedName>
</protein>
<dbReference type="PANTHER" id="PTHR43404:SF1">
    <property type="entry name" value="MNN4P"/>
    <property type="match status" value="1"/>
</dbReference>
<evidence type="ECO:0000256" key="1">
    <source>
        <dbReference type="SAM" id="Phobius"/>
    </source>
</evidence>
<organism evidence="3 4">
    <name type="scientific">Pomacea canaliculata</name>
    <name type="common">Golden apple snail</name>
    <dbReference type="NCBI Taxonomy" id="400727"/>
    <lineage>
        <taxon>Eukaryota</taxon>
        <taxon>Metazoa</taxon>
        <taxon>Spiralia</taxon>
        <taxon>Lophotrochozoa</taxon>
        <taxon>Mollusca</taxon>
        <taxon>Gastropoda</taxon>
        <taxon>Caenogastropoda</taxon>
        <taxon>Architaenioglossa</taxon>
        <taxon>Ampullarioidea</taxon>
        <taxon>Ampullariidae</taxon>
        <taxon>Pomacea</taxon>
    </lineage>
</organism>
<evidence type="ECO:0000313" key="4">
    <source>
        <dbReference type="Proteomes" id="UP000245119"/>
    </source>
</evidence>
<dbReference type="InterPro" id="IPR007074">
    <property type="entry name" value="LicD/FKTN/FKRP_NTP_transf"/>
</dbReference>
<accession>A0A2T7NG21</accession>
<dbReference type="InterPro" id="IPR052942">
    <property type="entry name" value="LPS_cholinephosphotransferase"/>
</dbReference>
<evidence type="ECO:0000313" key="3">
    <source>
        <dbReference type="EMBL" id="PVD20124.1"/>
    </source>
</evidence>
<feature type="transmembrane region" description="Helical" evidence="1">
    <location>
        <begin position="6"/>
        <end position="28"/>
    </location>
</feature>
<proteinExistence type="predicted"/>
<name>A0A2T7NG21_POMCA</name>
<dbReference type="GO" id="GO:0009100">
    <property type="term" value="P:glycoprotein metabolic process"/>
    <property type="evidence" value="ECO:0007669"/>
    <property type="project" value="UniProtKB-ARBA"/>
</dbReference>
<dbReference type="PANTHER" id="PTHR43404">
    <property type="entry name" value="LIPOPOLYSACCHARIDE CHOLINEPHOSPHOTRANSFERASE LICD"/>
    <property type="match status" value="1"/>
</dbReference>
<keyword evidence="1" id="KW-0812">Transmembrane</keyword>
<evidence type="ECO:0000259" key="2">
    <source>
        <dbReference type="Pfam" id="PF04991"/>
    </source>
</evidence>
<comment type="caution">
    <text evidence="3">The sequence shown here is derived from an EMBL/GenBank/DDBJ whole genome shotgun (WGS) entry which is preliminary data.</text>
</comment>
<dbReference type="EMBL" id="PZQS01000013">
    <property type="protein sequence ID" value="PVD20124.1"/>
    <property type="molecule type" value="Genomic_DNA"/>
</dbReference>
<dbReference type="Pfam" id="PF04991">
    <property type="entry name" value="LicD"/>
    <property type="match status" value="1"/>
</dbReference>
<sequence>MPRFKLFSILVAWITTWTFLILYTLYFSRSQYDTANLKKLITKVNSLTDNTSYYTLITFKTHKVKLDESLKLLQPTVSQQDVYIMQEIVSTFSIVMTKASLTFFLYSGSLLGSWRHHGLVPWDDDLDVAVPSWQKDAVAHVLNGLKPHFLLDATQGVRWKFFSARSHAISRVTWKWPFLDISFYEENRTHMWDQHQIFKDFIFIKEDVFPLSERPFMDMMLPAPRNTKAVLSTTYNVSVCALGWYNHREEYLIGGEQKSVPCEQLQQVFPFVRRQAAVGGHGGCNESLVLNGNVLAWVVLSGVQC</sequence>
<keyword evidence="1" id="KW-1133">Transmembrane helix</keyword>
<keyword evidence="1" id="KW-0472">Membrane</keyword>
<keyword evidence="4" id="KW-1185">Reference proteome</keyword>
<reference evidence="3 4" key="1">
    <citation type="submission" date="2018-04" db="EMBL/GenBank/DDBJ databases">
        <title>The genome of golden apple snail Pomacea canaliculata provides insight into stress tolerance and invasive adaptation.</title>
        <authorList>
            <person name="Liu C."/>
            <person name="Liu B."/>
            <person name="Ren Y."/>
            <person name="Zhang Y."/>
            <person name="Wang H."/>
            <person name="Li S."/>
            <person name="Jiang F."/>
            <person name="Yin L."/>
            <person name="Zhang G."/>
            <person name="Qian W."/>
            <person name="Fan W."/>
        </authorList>
    </citation>
    <scope>NUCLEOTIDE SEQUENCE [LARGE SCALE GENOMIC DNA]</scope>
    <source>
        <strain evidence="3">SZHN2017</strain>
        <tissue evidence="3">Muscle</tissue>
    </source>
</reference>
<dbReference type="OrthoDB" id="419198at2759"/>
<dbReference type="Proteomes" id="UP000245119">
    <property type="component" value="Linkage Group LG13"/>
</dbReference>
<feature type="domain" description="LicD/FKTN/FKRP nucleotidyltransferase" evidence="2">
    <location>
        <begin position="99"/>
        <end position="143"/>
    </location>
</feature>
<dbReference type="AlphaFoldDB" id="A0A2T7NG21"/>
<gene>
    <name evidence="3" type="ORF">C0Q70_20618</name>
</gene>